<evidence type="ECO:0000256" key="10">
    <source>
        <dbReference type="ARBA" id="ARBA00022842"/>
    </source>
</evidence>
<keyword evidence="15" id="KW-0175">Coiled coil</keyword>
<dbReference type="GO" id="GO:0015031">
    <property type="term" value="P:protein transport"/>
    <property type="evidence" value="ECO:0007669"/>
    <property type="project" value="UniProtKB-KW"/>
</dbReference>
<sequence>MSESNDSLLVAVMGATGAGKSTFINLASGSDLKVGYGLESCTADVEVSSSLVLDGRLVTLIDTPGFDDTQKSEAEILRLIADFLAATYEGGRKLNGIIFVHRISDYRMGGVARKNFRLFRKLCGDDALKNVAIVTNMWGDVTEDVGAQREKELCESELFFKPALEKGAAMMRHDNTAESAKRVIEHFVGTAPEVLSIQREVVDERKSVAETSAGMDLQADLERQLSKHKQELDGLREEMSELLSKKDKSHQEEIEELTTALNDVKLQLEKYEQQQETLQHRSQAEKAAADEKARRLAAEMEERERSLEALREHTRQQEAKIDNLHGALADIEHKAWEQEVQKQAIDERLRAQEAAHQAELERMRREFEAKVAETVRRVNEKAERAPPPPSSPAAPRGPWDVIREMTIGPQPLPRRGGFFRDVAFIVDQLFSSSRPGRA</sequence>
<evidence type="ECO:0000259" key="17">
    <source>
        <dbReference type="Pfam" id="PF01926"/>
    </source>
</evidence>
<evidence type="ECO:0000256" key="3">
    <source>
        <dbReference type="ARBA" id="ARBA00022448"/>
    </source>
</evidence>
<dbReference type="GO" id="GO:0016787">
    <property type="term" value="F:hydrolase activity"/>
    <property type="evidence" value="ECO:0007669"/>
    <property type="project" value="UniProtKB-KW"/>
</dbReference>
<dbReference type="PANTHER" id="PTHR10903:SF135">
    <property type="entry name" value="TRANSLOCASE OF CHLOROPLAST 120, CHLOROPLASTIC-RELATED"/>
    <property type="match status" value="1"/>
</dbReference>
<name>A0A4R0RA00_9APHY</name>
<dbReference type="GO" id="GO:0016020">
    <property type="term" value="C:membrane"/>
    <property type="evidence" value="ECO:0007669"/>
    <property type="project" value="UniProtKB-SubCell"/>
</dbReference>
<feature type="domain" description="G" evidence="17">
    <location>
        <begin position="10"/>
        <end position="101"/>
    </location>
</feature>
<keyword evidence="7" id="KW-0479">Metal-binding</keyword>
<keyword evidence="11" id="KW-0653">Protein transport</keyword>
<keyword evidence="9" id="KW-1002">Plastid outer membrane</keyword>
<feature type="coiled-coil region" evidence="15">
    <location>
        <begin position="346"/>
        <end position="377"/>
    </location>
</feature>
<dbReference type="GO" id="GO:0046872">
    <property type="term" value="F:metal ion binding"/>
    <property type="evidence" value="ECO:0007669"/>
    <property type="project" value="UniProtKB-KW"/>
</dbReference>
<dbReference type="InterPro" id="IPR027417">
    <property type="entry name" value="P-loop_NTPase"/>
</dbReference>
<keyword evidence="6" id="KW-0812">Transmembrane</keyword>
<evidence type="ECO:0000256" key="15">
    <source>
        <dbReference type="SAM" id="Coils"/>
    </source>
</evidence>
<dbReference type="EMBL" id="RWJN01000289">
    <property type="protein sequence ID" value="TCD63556.1"/>
    <property type="molecule type" value="Genomic_DNA"/>
</dbReference>
<organism evidence="18 19">
    <name type="scientific">Steccherinum ochraceum</name>
    <dbReference type="NCBI Taxonomy" id="92696"/>
    <lineage>
        <taxon>Eukaryota</taxon>
        <taxon>Fungi</taxon>
        <taxon>Dikarya</taxon>
        <taxon>Basidiomycota</taxon>
        <taxon>Agaricomycotina</taxon>
        <taxon>Agaricomycetes</taxon>
        <taxon>Polyporales</taxon>
        <taxon>Steccherinaceae</taxon>
        <taxon>Steccherinum</taxon>
    </lineage>
</organism>
<evidence type="ECO:0000256" key="1">
    <source>
        <dbReference type="ARBA" id="ARBA00001946"/>
    </source>
</evidence>
<evidence type="ECO:0000256" key="11">
    <source>
        <dbReference type="ARBA" id="ARBA00022927"/>
    </source>
</evidence>
<keyword evidence="12" id="KW-1133">Transmembrane helix</keyword>
<dbReference type="AlphaFoldDB" id="A0A4R0RA00"/>
<evidence type="ECO:0000313" key="19">
    <source>
        <dbReference type="Proteomes" id="UP000292702"/>
    </source>
</evidence>
<keyword evidence="4" id="KW-0150">Chloroplast</keyword>
<dbReference type="Proteomes" id="UP000292702">
    <property type="component" value="Unassembled WGS sequence"/>
</dbReference>
<evidence type="ECO:0000256" key="14">
    <source>
        <dbReference type="ARBA" id="ARBA00024013"/>
    </source>
</evidence>
<evidence type="ECO:0000256" key="9">
    <source>
        <dbReference type="ARBA" id="ARBA00022805"/>
    </source>
</evidence>
<comment type="caution">
    <text evidence="18">The sequence shown here is derived from an EMBL/GenBank/DDBJ whole genome shotgun (WGS) entry which is preliminary data.</text>
</comment>
<evidence type="ECO:0000256" key="16">
    <source>
        <dbReference type="SAM" id="MobiDB-lite"/>
    </source>
</evidence>
<dbReference type="Pfam" id="PF01926">
    <property type="entry name" value="MMR_HSR1"/>
    <property type="match status" value="1"/>
</dbReference>
<evidence type="ECO:0000256" key="13">
    <source>
        <dbReference type="ARBA" id="ARBA00023136"/>
    </source>
</evidence>
<dbReference type="STRING" id="92696.A0A4R0RA00"/>
<evidence type="ECO:0000256" key="6">
    <source>
        <dbReference type="ARBA" id="ARBA00022692"/>
    </source>
</evidence>
<keyword evidence="8" id="KW-0378">Hydrolase</keyword>
<evidence type="ECO:0000256" key="2">
    <source>
        <dbReference type="ARBA" id="ARBA00004167"/>
    </source>
</evidence>
<accession>A0A4R0RA00</accession>
<evidence type="ECO:0000313" key="18">
    <source>
        <dbReference type="EMBL" id="TCD63556.1"/>
    </source>
</evidence>
<feature type="region of interest" description="Disordered" evidence="16">
    <location>
        <begin position="275"/>
        <end position="294"/>
    </location>
</feature>
<dbReference type="InterPro" id="IPR045058">
    <property type="entry name" value="GIMA/IAN/Toc"/>
</dbReference>
<keyword evidence="13" id="KW-0472">Membrane</keyword>
<protein>
    <recommendedName>
        <fullName evidence="17">G domain-containing protein</fullName>
    </recommendedName>
</protein>
<dbReference type="PANTHER" id="PTHR10903">
    <property type="entry name" value="GTPASE, IMAP FAMILY MEMBER-RELATED"/>
    <property type="match status" value="1"/>
</dbReference>
<proteinExistence type="predicted"/>
<feature type="region of interest" description="Disordered" evidence="16">
    <location>
        <begin position="378"/>
        <end position="399"/>
    </location>
</feature>
<evidence type="ECO:0000256" key="12">
    <source>
        <dbReference type="ARBA" id="ARBA00022989"/>
    </source>
</evidence>
<keyword evidence="19" id="KW-1185">Reference proteome</keyword>
<dbReference type="SUPFAM" id="SSF52540">
    <property type="entry name" value="P-loop containing nucleoside triphosphate hydrolases"/>
    <property type="match status" value="1"/>
</dbReference>
<evidence type="ECO:0000256" key="5">
    <source>
        <dbReference type="ARBA" id="ARBA00022640"/>
    </source>
</evidence>
<keyword evidence="10" id="KW-0460">Magnesium</keyword>
<dbReference type="OrthoDB" id="8954335at2759"/>
<evidence type="ECO:0000256" key="8">
    <source>
        <dbReference type="ARBA" id="ARBA00022801"/>
    </source>
</evidence>
<keyword evidence="3" id="KW-0813">Transport</keyword>
<dbReference type="GO" id="GO:0005525">
    <property type="term" value="F:GTP binding"/>
    <property type="evidence" value="ECO:0007669"/>
    <property type="project" value="InterPro"/>
</dbReference>
<dbReference type="Gene3D" id="3.40.50.300">
    <property type="entry name" value="P-loop containing nucleotide triphosphate hydrolases"/>
    <property type="match status" value="1"/>
</dbReference>
<keyword evidence="5" id="KW-0934">Plastid</keyword>
<dbReference type="Gene3D" id="1.10.287.1490">
    <property type="match status" value="1"/>
</dbReference>
<dbReference type="CDD" id="cd00882">
    <property type="entry name" value="Ras_like_GTPase"/>
    <property type="match status" value="1"/>
</dbReference>
<comment type="subcellular location">
    <subcellularLocation>
        <location evidence="2">Membrane</location>
        <topology evidence="2">Single-pass membrane protein</topology>
    </subcellularLocation>
    <subcellularLocation>
        <location evidence="14">Plastid</location>
        <location evidence="14">Chloroplast outer membrane</location>
    </subcellularLocation>
</comment>
<evidence type="ECO:0000256" key="7">
    <source>
        <dbReference type="ARBA" id="ARBA00022723"/>
    </source>
</evidence>
<evidence type="ECO:0000256" key="4">
    <source>
        <dbReference type="ARBA" id="ARBA00022528"/>
    </source>
</evidence>
<gene>
    <name evidence="18" type="ORF">EIP91_005227</name>
</gene>
<dbReference type="InterPro" id="IPR006073">
    <property type="entry name" value="GTP-bd"/>
</dbReference>
<reference evidence="18 19" key="1">
    <citation type="submission" date="2018-11" db="EMBL/GenBank/DDBJ databases">
        <title>Genome assembly of Steccherinum ochraceum LE-BIN_3174, the white-rot fungus of the Steccherinaceae family (The Residual Polyporoid clade, Polyporales, Basidiomycota).</title>
        <authorList>
            <person name="Fedorova T.V."/>
            <person name="Glazunova O.A."/>
            <person name="Landesman E.O."/>
            <person name="Moiseenko K.V."/>
            <person name="Psurtseva N.V."/>
            <person name="Savinova O.S."/>
            <person name="Shakhova N.V."/>
            <person name="Tyazhelova T.V."/>
            <person name="Vasina D.V."/>
        </authorList>
    </citation>
    <scope>NUCLEOTIDE SEQUENCE [LARGE SCALE GENOMIC DNA]</scope>
    <source>
        <strain evidence="18 19">LE-BIN_3174</strain>
    </source>
</reference>
<comment type="cofactor">
    <cofactor evidence="1">
        <name>Mg(2+)</name>
        <dbReference type="ChEBI" id="CHEBI:18420"/>
    </cofactor>
</comment>